<accession>A0A128EKK2</accession>
<dbReference type="SUPFAM" id="SSF53756">
    <property type="entry name" value="UDP-Glycosyltransferase/glycogen phosphorylase"/>
    <property type="match status" value="1"/>
</dbReference>
<keyword evidence="2" id="KW-1185">Reference proteome</keyword>
<dbReference type="OrthoDB" id="1865at2"/>
<reference evidence="1 2" key="1">
    <citation type="submission" date="2016-02" db="EMBL/GenBank/DDBJ databases">
        <authorList>
            <consortium name="Pathogen Informatics"/>
        </authorList>
    </citation>
    <scope>NUCLEOTIDE SEQUENCE [LARGE SCALE GENOMIC DNA]</scope>
    <source>
        <strain evidence="1 2">RC20</strain>
    </source>
</reference>
<dbReference type="EMBL" id="FIZP01000014">
    <property type="protein sequence ID" value="CZE49091.1"/>
    <property type="molecule type" value="Genomic_DNA"/>
</dbReference>
<gene>
    <name evidence="1" type="ORF">ERS672216_01744</name>
</gene>
<proteinExistence type="predicted"/>
<protein>
    <submittedName>
        <fullName evidence="1">Protein of uncharacterized function (DUF1022)</fullName>
    </submittedName>
</protein>
<organism evidence="1 2">
    <name type="scientific">Campylobacter geochelonis</name>
    <dbReference type="NCBI Taxonomy" id="1780362"/>
    <lineage>
        <taxon>Bacteria</taxon>
        <taxon>Pseudomonadati</taxon>
        <taxon>Campylobacterota</taxon>
        <taxon>Epsilonproteobacteria</taxon>
        <taxon>Campylobacterales</taxon>
        <taxon>Campylobacteraceae</taxon>
        <taxon>Campylobacter</taxon>
    </lineage>
</organism>
<dbReference type="InterPro" id="IPR009367">
    <property type="entry name" value="Elm1-like"/>
</dbReference>
<dbReference type="Proteomes" id="UP000069632">
    <property type="component" value="Unassembled WGS sequence"/>
</dbReference>
<dbReference type="Pfam" id="PF06258">
    <property type="entry name" value="Mito_fiss_Elm1"/>
    <property type="match status" value="1"/>
</dbReference>
<name>A0A128EKK2_9BACT</name>
<dbReference type="RefSeq" id="WP_075540526.1">
    <property type="nucleotide sequence ID" value="NZ_CP053844.1"/>
</dbReference>
<evidence type="ECO:0000313" key="2">
    <source>
        <dbReference type="Proteomes" id="UP000069632"/>
    </source>
</evidence>
<dbReference type="AlphaFoldDB" id="A0A128EKK2"/>
<evidence type="ECO:0000313" key="1">
    <source>
        <dbReference type="EMBL" id="CZE49091.1"/>
    </source>
</evidence>
<sequence>MQTKLKNALILSDGRKGHESQSIAFCKYFECEYEILRVSYANKFLKTLSYVLAFLGIWIKIFKSKELDENSKFDFIVSAGSTTYYPLKYFSCKFNAKSVAMMSPSGYKTGFDIVFAMEHDAKNAPKNAILIPINLTCLEEKHYFSPTKKAIGIVIGGDSKHYKMDEREIKNTILELKNSFKEYEILITTSPRTPKNVEEFLKQEEFDFKVIYSQKQINPIYDFLTTCEYIFITSDSTSMISEAVSFGKASVQVLKLKSKEKNTKFDRFLENLENLGLIHIYDKSVKKTAKFDIKQTIKRLSL</sequence>